<comment type="similarity">
    <text evidence="1">Belongs to the UPF0065 (bug) family.</text>
</comment>
<dbReference type="EMBL" id="VLTJ01000029">
    <property type="protein sequence ID" value="TSH93058.1"/>
    <property type="molecule type" value="Genomic_DNA"/>
</dbReference>
<proteinExistence type="inferred from homology"/>
<reference evidence="2 3" key="1">
    <citation type="submission" date="2019-07" db="EMBL/GenBank/DDBJ databases">
        <title>Qingshengfaniella alkalisoli gen. nov., sp. nov., isolated from saline soil.</title>
        <authorList>
            <person name="Xu L."/>
            <person name="Huang X.-X."/>
            <person name="Sun J.-Q."/>
        </authorList>
    </citation>
    <scope>NUCLEOTIDE SEQUENCE [LARGE SCALE GENOMIC DNA]</scope>
    <source>
        <strain evidence="2 3">DSM 27279</strain>
    </source>
</reference>
<dbReference type="SUPFAM" id="SSF53850">
    <property type="entry name" value="Periplasmic binding protein-like II"/>
    <property type="match status" value="1"/>
</dbReference>
<evidence type="ECO:0000313" key="2">
    <source>
        <dbReference type="EMBL" id="TSH93058.1"/>
    </source>
</evidence>
<evidence type="ECO:0000313" key="3">
    <source>
        <dbReference type="Proteomes" id="UP000318405"/>
    </source>
</evidence>
<dbReference type="InterPro" id="IPR042100">
    <property type="entry name" value="Bug_dom1"/>
</dbReference>
<dbReference type="InterPro" id="IPR005064">
    <property type="entry name" value="BUG"/>
</dbReference>
<dbReference type="PIRSF" id="PIRSF017082">
    <property type="entry name" value="YflP"/>
    <property type="match status" value="1"/>
</dbReference>
<evidence type="ECO:0000256" key="1">
    <source>
        <dbReference type="ARBA" id="ARBA00006987"/>
    </source>
</evidence>
<comment type="caution">
    <text evidence="2">The sequence shown here is derived from an EMBL/GenBank/DDBJ whole genome shotgun (WGS) entry which is preliminary data.</text>
</comment>
<organism evidence="2 3">
    <name type="scientific">Verticiella sediminum</name>
    <dbReference type="NCBI Taxonomy" id="1247510"/>
    <lineage>
        <taxon>Bacteria</taxon>
        <taxon>Pseudomonadati</taxon>
        <taxon>Pseudomonadota</taxon>
        <taxon>Betaproteobacteria</taxon>
        <taxon>Burkholderiales</taxon>
        <taxon>Alcaligenaceae</taxon>
        <taxon>Verticiella</taxon>
    </lineage>
</organism>
<dbReference type="Gene3D" id="3.40.190.150">
    <property type="entry name" value="Bordetella uptake gene, domain 1"/>
    <property type="match status" value="1"/>
</dbReference>
<dbReference type="Proteomes" id="UP000318405">
    <property type="component" value="Unassembled WGS sequence"/>
</dbReference>
<dbReference type="PANTHER" id="PTHR42928:SF5">
    <property type="entry name" value="BLR1237 PROTEIN"/>
    <property type="match status" value="1"/>
</dbReference>
<dbReference type="Gene3D" id="3.40.190.10">
    <property type="entry name" value="Periplasmic binding protein-like II"/>
    <property type="match status" value="1"/>
</dbReference>
<protein>
    <submittedName>
        <fullName evidence="2">Tripartite tricarboxylate transporter substrate binding protein</fullName>
    </submittedName>
</protein>
<dbReference type="PANTHER" id="PTHR42928">
    <property type="entry name" value="TRICARBOXYLATE-BINDING PROTEIN"/>
    <property type="match status" value="1"/>
</dbReference>
<dbReference type="Pfam" id="PF03401">
    <property type="entry name" value="TctC"/>
    <property type="match status" value="1"/>
</dbReference>
<keyword evidence="3" id="KW-1185">Reference proteome</keyword>
<gene>
    <name evidence="2" type="ORF">FOZ76_16880</name>
</gene>
<sequence>MVSSMDHPLVIWSKQRWRKTNRGRGPHVMGRQEVMKPIKTAGMLLAQFAIAAGAAHAQPATMSIVVPYPAGGTTDVIARVLQQELGAAFDTTVIVENKPGAAGVIGARHVATAKPDGYTMLLSNNGPSVAGPLMQPSSGVDPRTSLVPVTLLTRSPMMFMVNPAVPADDVAGFIEYAKAQPKPIEYASAGQGSYGHLVTEMFARETGVDMLHIPYKGVAPTTMALVSGEVQLLVSTFSQAMQGLINEKRVKLLAAASAEPSPLMKQVPIVAATVPGFLGEAWFGIQVPKGTPPETVAKLNEVLVRAIRRPATVEAMANLGMIVEGSTPEVFGQTVAAEADKLEPLIRDLGLVEK</sequence>
<dbReference type="AlphaFoldDB" id="A0A556AJH2"/>
<name>A0A556AJH2_9BURK</name>
<dbReference type="CDD" id="cd07012">
    <property type="entry name" value="PBP2_Bug_TTT"/>
    <property type="match status" value="1"/>
</dbReference>
<dbReference type="OrthoDB" id="8846110at2"/>
<accession>A0A556AJH2</accession>